<evidence type="ECO:0000256" key="1">
    <source>
        <dbReference type="SAM" id="MobiDB-lite"/>
    </source>
</evidence>
<name>A0ABY3LZM1_9ACTN</name>
<feature type="region of interest" description="Disordered" evidence="1">
    <location>
        <begin position="54"/>
        <end position="200"/>
    </location>
</feature>
<feature type="compositionally biased region" description="Gly residues" evidence="1">
    <location>
        <begin position="116"/>
        <end position="143"/>
    </location>
</feature>
<organism evidence="2 3">
    <name type="scientific">Microbispora tritici</name>
    <dbReference type="NCBI Taxonomy" id="2604471"/>
    <lineage>
        <taxon>Bacteria</taxon>
        <taxon>Bacillati</taxon>
        <taxon>Actinomycetota</taxon>
        <taxon>Actinomycetes</taxon>
        <taxon>Streptosporangiales</taxon>
        <taxon>Streptosporangiaceae</taxon>
        <taxon>Microbispora</taxon>
    </lineage>
</organism>
<keyword evidence="3" id="KW-1185">Reference proteome</keyword>
<comment type="caution">
    <text evidence="2">The sequence shown here is derived from an EMBL/GenBank/DDBJ whole genome shotgun (WGS) entry which is preliminary data.</text>
</comment>
<gene>
    <name evidence="2" type="ORF">FXF59_12635</name>
</gene>
<accession>A0ABY3LZM1</accession>
<protein>
    <submittedName>
        <fullName evidence="2">Uncharacterized protein</fullName>
    </submittedName>
</protein>
<dbReference type="EMBL" id="VSEX01000014">
    <property type="protein sequence ID" value="TYB61246.1"/>
    <property type="molecule type" value="Genomic_DNA"/>
</dbReference>
<feature type="non-terminal residue" evidence="2">
    <location>
        <position position="267"/>
    </location>
</feature>
<reference evidence="2 3" key="1">
    <citation type="submission" date="2019-08" db="EMBL/GenBank/DDBJ databases">
        <title>Microbispora tritici sp. nov., a novel actinomycete isolated from a root of wheat (Triticum aestivum L.).</title>
        <authorList>
            <person name="Klykleung N."/>
            <person name="Tanasupawat S."/>
        </authorList>
    </citation>
    <scope>NUCLEOTIDE SEQUENCE [LARGE SCALE GENOMIC DNA]</scope>
    <source>
        <strain evidence="2 3">MT50</strain>
    </source>
</reference>
<sequence length="267" mass="26797">MDLFDTDPEHLRRSNDNGDSDWWDQLTANSPLWSSEGALAREYVPIVDPTARKHASRFDDSAESPNFARAFETRGGNAPDTECTGDETASGVSPDGIGRAWSDDPAAAPSGALAGDPGGFPGGASGAVPGGASDGASGAGQGDAGRVRDAGRGQNAGRGRDTGPNRDTKGAPGGASGSTSGAGRNDADPDWDASGAGGSSSWVAVAAVGEAARVVALVPVPESAEVCLAEAEELLAARDRITSALAARVGRVHRAGEAKNHGHASTK</sequence>
<evidence type="ECO:0000313" key="3">
    <source>
        <dbReference type="Proteomes" id="UP000322810"/>
    </source>
</evidence>
<dbReference type="Proteomes" id="UP000322810">
    <property type="component" value="Unassembled WGS sequence"/>
</dbReference>
<proteinExistence type="predicted"/>
<feature type="compositionally biased region" description="Basic and acidic residues" evidence="1">
    <location>
        <begin position="7"/>
        <end position="16"/>
    </location>
</feature>
<feature type="compositionally biased region" description="Basic and acidic residues" evidence="1">
    <location>
        <begin position="158"/>
        <end position="169"/>
    </location>
</feature>
<feature type="region of interest" description="Disordered" evidence="1">
    <location>
        <begin position="1"/>
        <end position="23"/>
    </location>
</feature>
<evidence type="ECO:0000313" key="2">
    <source>
        <dbReference type="EMBL" id="TYB61246.1"/>
    </source>
</evidence>